<feature type="transmembrane region" description="Helical" evidence="7">
    <location>
        <begin position="196"/>
        <end position="218"/>
    </location>
</feature>
<dbReference type="AlphaFoldDB" id="F4PJJ2"/>
<evidence type="ECO:0000256" key="7">
    <source>
        <dbReference type="SAM" id="Phobius"/>
    </source>
</evidence>
<keyword evidence="3 7" id="KW-0812">Transmembrane</keyword>
<feature type="transmembrane region" description="Helical" evidence="7">
    <location>
        <begin position="69"/>
        <end position="87"/>
    </location>
</feature>
<evidence type="ECO:0008006" key="10">
    <source>
        <dbReference type="Google" id="ProtNLM"/>
    </source>
</evidence>
<feature type="transmembrane region" description="Helical" evidence="7">
    <location>
        <begin position="224"/>
        <end position="243"/>
    </location>
</feature>
<reference evidence="9" key="1">
    <citation type="journal article" date="2011" name="Genome Res.">
        <title>Phylogeny-wide analysis of social amoeba genomes highlights ancient origins for complex intercellular communication.</title>
        <authorList>
            <person name="Heidel A.J."/>
            <person name="Lawal H.M."/>
            <person name="Felder M."/>
            <person name="Schilde C."/>
            <person name="Helps N.R."/>
            <person name="Tunggal B."/>
            <person name="Rivero F."/>
            <person name="John U."/>
            <person name="Schleicher M."/>
            <person name="Eichinger L."/>
            <person name="Platzer M."/>
            <person name="Noegel A.A."/>
            <person name="Schaap P."/>
            <person name="Gloeckner G."/>
        </authorList>
    </citation>
    <scope>NUCLEOTIDE SEQUENCE [LARGE SCALE GENOMIC DNA]</scope>
    <source>
        <strain evidence="9">SH3</strain>
    </source>
</reference>
<dbReference type="PANTHER" id="PTHR11654">
    <property type="entry name" value="OLIGOPEPTIDE TRANSPORTER-RELATED"/>
    <property type="match status" value="1"/>
</dbReference>
<feature type="transmembrane region" description="Helical" evidence="7">
    <location>
        <begin position="99"/>
        <end position="116"/>
    </location>
</feature>
<dbReference type="InterPro" id="IPR036259">
    <property type="entry name" value="MFS_trans_sf"/>
</dbReference>
<dbReference type="Proteomes" id="UP000007797">
    <property type="component" value="Unassembled WGS sequence"/>
</dbReference>
<proteinExistence type="inferred from homology"/>
<evidence type="ECO:0000256" key="6">
    <source>
        <dbReference type="SAM" id="MobiDB-lite"/>
    </source>
</evidence>
<dbReference type="GO" id="GO:0016020">
    <property type="term" value="C:membrane"/>
    <property type="evidence" value="ECO:0007669"/>
    <property type="project" value="UniProtKB-SubCell"/>
</dbReference>
<evidence type="ECO:0000256" key="4">
    <source>
        <dbReference type="ARBA" id="ARBA00022989"/>
    </source>
</evidence>
<evidence type="ECO:0000256" key="3">
    <source>
        <dbReference type="ARBA" id="ARBA00022692"/>
    </source>
</evidence>
<feature type="compositionally biased region" description="Basic and acidic residues" evidence="6">
    <location>
        <begin position="531"/>
        <end position="544"/>
    </location>
</feature>
<keyword evidence="4 7" id="KW-1133">Transmembrane helix</keyword>
<sequence>MEDSKTQDIDIINNSNNNNFNDDNVFNQSSKNDTIDMEEEAVGADIKVETVKFPSALKYLYAFEAFERYAYFGIRTIMMLYMIKFYGFSDHLATTINHVFQGIGYFLPVILGGCIADGKLGRYKTHLIFCLVYCIGFIFLILSTTTMIVGHSKSRWALYVGLLFIAFGSGGVKPIIPTMMGDQVEKKDKSRMVDKIYSLFFFIISVAVLATTITAPLIRSSVSYQVAFAMCFSSFFLAIASFMSGSNQFKKRQVTNSVLLTSIGIIGNGISESIKYLVGRPSSLGHINYQGHWLDRTKAKYQENDVESVKLCLNVFTIFIPFIFQRALPELSNTRWILQAESMNRQFGNHLISSDHIQAISCFLFLISIPFCEYLIDRPLKRRGIKFNPLKKMGVGIFISILAYIMCIILQLYIDKRPPYSVSFFLQVPQLFVLSLSEVFISIPALQFAYENSPATHKSVVMSAWLVCISLGNMFIVVVIQLSHLKQWLEYLDFVIITLVFGIIFIILAYRFKPPNSTLTHYKPNQTKNNNNKEKEKEKENENYQVKKDKVVIDQQTQIDMEMEMNTTTIPLYDDQ</sequence>
<feature type="transmembrane region" description="Helical" evidence="7">
    <location>
        <begin position="357"/>
        <end position="376"/>
    </location>
</feature>
<keyword evidence="5 7" id="KW-0472">Membrane</keyword>
<dbReference type="RefSeq" id="XP_004361617.1">
    <property type="nucleotide sequence ID" value="XM_004361560.1"/>
</dbReference>
<dbReference type="Gene3D" id="1.20.1250.20">
    <property type="entry name" value="MFS general substrate transporter like domains"/>
    <property type="match status" value="1"/>
</dbReference>
<feature type="transmembrane region" description="Helical" evidence="7">
    <location>
        <begin position="426"/>
        <end position="448"/>
    </location>
</feature>
<dbReference type="KEGG" id="dfa:DFA_05901"/>
<feature type="transmembrane region" description="Helical" evidence="7">
    <location>
        <begin position="460"/>
        <end position="482"/>
    </location>
</feature>
<organism evidence="8 9">
    <name type="scientific">Cavenderia fasciculata</name>
    <name type="common">Slime mold</name>
    <name type="synonym">Dictyostelium fasciculatum</name>
    <dbReference type="NCBI Taxonomy" id="261658"/>
    <lineage>
        <taxon>Eukaryota</taxon>
        <taxon>Amoebozoa</taxon>
        <taxon>Evosea</taxon>
        <taxon>Eumycetozoa</taxon>
        <taxon>Dictyostelia</taxon>
        <taxon>Acytosteliales</taxon>
        <taxon>Cavenderiaceae</taxon>
        <taxon>Cavenderia</taxon>
    </lineage>
</organism>
<dbReference type="SUPFAM" id="SSF103473">
    <property type="entry name" value="MFS general substrate transporter"/>
    <property type="match status" value="2"/>
</dbReference>
<feature type="transmembrane region" description="Helical" evidence="7">
    <location>
        <begin position="156"/>
        <end position="176"/>
    </location>
</feature>
<feature type="transmembrane region" description="Helical" evidence="7">
    <location>
        <begin position="397"/>
        <end position="414"/>
    </location>
</feature>
<dbReference type="OMA" id="LSECFCN"/>
<evidence type="ECO:0000313" key="8">
    <source>
        <dbReference type="EMBL" id="EGG23766.1"/>
    </source>
</evidence>
<evidence type="ECO:0000313" key="9">
    <source>
        <dbReference type="Proteomes" id="UP000007797"/>
    </source>
</evidence>
<dbReference type="OrthoDB" id="16350at2759"/>
<comment type="subcellular location">
    <subcellularLocation>
        <location evidence="1">Membrane</location>
        <topology evidence="1">Multi-pass membrane protein</topology>
    </subcellularLocation>
</comment>
<dbReference type="Pfam" id="PF00854">
    <property type="entry name" value="PTR2"/>
    <property type="match status" value="1"/>
</dbReference>
<feature type="transmembrane region" description="Helical" evidence="7">
    <location>
        <begin position="128"/>
        <end position="150"/>
    </location>
</feature>
<accession>F4PJJ2</accession>
<feature type="region of interest" description="Disordered" evidence="6">
    <location>
        <begin position="520"/>
        <end position="544"/>
    </location>
</feature>
<gene>
    <name evidence="8" type="ORF">DFA_05901</name>
</gene>
<name>F4PJJ2_CACFS</name>
<evidence type="ECO:0000256" key="1">
    <source>
        <dbReference type="ARBA" id="ARBA00004141"/>
    </source>
</evidence>
<dbReference type="GO" id="GO:0022857">
    <property type="term" value="F:transmembrane transporter activity"/>
    <property type="evidence" value="ECO:0007669"/>
    <property type="project" value="InterPro"/>
</dbReference>
<protein>
    <recommendedName>
        <fullName evidence="10">Peptide transporter</fullName>
    </recommendedName>
</protein>
<evidence type="ECO:0000256" key="2">
    <source>
        <dbReference type="ARBA" id="ARBA00005982"/>
    </source>
</evidence>
<keyword evidence="9" id="KW-1185">Reference proteome</keyword>
<comment type="similarity">
    <text evidence="2">Belongs to the major facilitator superfamily. Proton-dependent oligopeptide transporter (POT/PTR) (TC 2.A.17) family.</text>
</comment>
<evidence type="ECO:0000256" key="5">
    <source>
        <dbReference type="ARBA" id="ARBA00023136"/>
    </source>
</evidence>
<dbReference type="STRING" id="1054147.F4PJJ2"/>
<feature type="transmembrane region" description="Helical" evidence="7">
    <location>
        <begin position="311"/>
        <end position="328"/>
    </location>
</feature>
<dbReference type="InterPro" id="IPR000109">
    <property type="entry name" value="POT_fam"/>
</dbReference>
<dbReference type="EMBL" id="GL883007">
    <property type="protein sequence ID" value="EGG23766.1"/>
    <property type="molecule type" value="Genomic_DNA"/>
</dbReference>
<feature type="transmembrane region" description="Helical" evidence="7">
    <location>
        <begin position="488"/>
        <end position="510"/>
    </location>
</feature>
<dbReference type="GeneID" id="14876215"/>